<dbReference type="KEGG" id="halt:IM660_04170"/>
<accession>A0A7M1SX21</accession>
<dbReference type="Pfam" id="PF23494">
    <property type="entry name" value="bPH_10"/>
    <property type="match status" value="1"/>
</dbReference>
<evidence type="ECO:0000256" key="1">
    <source>
        <dbReference type="SAM" id="Phobius"/>
    </source>
</evidence>
<dbReference type="RefSeq" id="WP_193498154.1">
    <property type="nucleotide sequence ID" value="NZ_CP063169.1"/>
</dbReference>
<dbReference type="InterPro" id="IPR057798">
    <property type="entry name" value="PH_YqeB"/>
</dbReference>
<dbReference type="Pfam" id="PF23493">
    <property type="entry name" value="CysS_C"/>
    <property type="match status" value="1"/>
</dbReference>
<feature type="transmembrane region" description="Helical" evidence="1">
    <location>
        <begin position="59"/>
        <end position="84"/>
    </location>
</feature>
<feature type="domain" description="Cysteinyl-tRNA ligase anticodon binding" evidence="2">
    <location>
        <begin position="174"/>
        <end position="222"/>
    </location>
</feature>
<feature type="transmembrane region" description="Helical" evidence="1">
    <location>
        <begin position="12"/>
        <end position="39"/>
    </location>
</feature>
<proteinExistence type="predicted"/>
<keyword evidence="1" id="KW-0812">Transmembrane</keyword>
<evidence type="ECO:0000259" key="3">
    <source>
        <dbReference type="Pfam" id="PF23494"/>
    </source>
</evidence>
<keyword evidence="5" id="KW-1185">Reference proteome</keyword>
<organism evidence="4 5">
    <name type="scientific">Ruania alkalisoli</name>
    <dbReference type="NCBI Taxonomy" id="2779775"/>
    <lineage>
        <taxon>Bacteria</taxon>
        <taxon>Bacillati</taxon>
        <taxon>Actinomycetota</taxon>
        <taxon>Actinomycetes</taxon>
        <taxon>Micrococcales</taxon>
        <taxon>Ruaniaceae</taxon>
        <taxon>Ruania</taxon>
    </lineage>
</organism>
<protein>
    <submittedName>
        <fullName evidence="4">Uncharacterized protein</fullName>
    </submittedName>
</protein>
<evidence type="ECO:0000313" key="5">
    <source>
        <dbReference type="Proteomes" id="UP000593758"/>
    </source>
</evidence>
<gene>
    <name evidence="4" type="ORF">IM660_04170</name>
</gene>
<evidence type="ECO:0000313" key="4">
    <source>
        <dbReference type="EMBL" id="QOR71494.1"/>
    </source>
</evidence>
<evidence type="ECO:0000259" key="2">
    <source>
        <dbReference type="Pfam" id="PF23493"/>
    </source>
</evidence>
<feature type="domain" description="YqeB PH" evidence="3">
    <location>
        <begin position="4"/>
        <end position="158"/>
    </location>
</feature>
<reference evidence="4 5" key="1">
    <citation type="submission" date="2020-10" db="EMBL/GenBank/DDBJ databases">
        <title>Haloactinobacterium sp. RN3S43, a bacterium isolated from saline soil.</title>
        <authorList>
            <person name="Sun J.-Q."/>
        </authorList>
    </citation>
    <scope>NUCLEOTIDE SEQUENCE [LARGE SCALE GENOMIC DNA]</scope>
    <source>
        <strain evidence="4 5">RN3S43</strain>
    </source>
</reference>
<dbReference type="InterPro" id="IPR056411">
    <property type="entry name" value="CysS_C"/>
</dbReference>
<keyword evidence="1" id="KW-0472">Membrane</keyword>
<dbReference type="AlphaFoldDB" id="A0A7M1SX21"/>
<sequence>MNETTLRQPRAVAAGFGVAVMVPGIGLGLGGPALASWLVDLLDRSPLPTPGLLQVIAGLPWSWSIPIGVLLGVVGGVLLAMTIVREALELTVASDHLEYRQDGREGWIERTDVASVHPDGRDVVVLDSGGRALVRLNAEALDRSRLVRTLREYDYPWQEEDPFEADYHRWMDGRPGFTAAEHRLIGRWQEVRRKGKERAEAESALREADLVVRYREGRVQVRRAGESSRGTDRRPATS</sequence>
<dbReference type="EMBL" id="CP063169">
    <property type="protein sequence ID" value="QOR71494.1"/>
    <property type="molecule type" value="Genomic_DNA"/>
</dbReference>
<dbReference type="Proteomes" id="UP000593758">
    <property type="component" value="Chromosome"/>
</dbReference>
<keyword evidence="1" id="KW-1133">Transmembrane helix</keyword>
<name>A0A7M1SX21_9MICO</name>